<feature type="compositionally biased region" description="Low complexity" evidence="9">
    <location>
        <begin position="600"/>
        <end position="612"/>
    </location>
</feature>
<feature type="region of interest" description="Disordered" evidence="9">
    <location>
        <begin position="213"/>
        <end position="301"/>
    </location>
</feature>
<keyword evidence="6" id="KW-0804">Transcription</keyword>
<evidence type="ECO:0000313" key="11">
    <source>
        <dbReference type="Proteomes" id="UP000694845"/>
    </source>
</evidence>
<feature type="region of interest" description="Disordered" evidence="9">
    <location>
        <begin position="149"/>
        <end position="179"/>
    </location>
</feature>
<organism evidence="11 12">
    <name type="scientific">Acanthaster planci</name>
    <name type="common">Crown-of-thorns starfish</name>
    <dbReference type="NCBI Taxonomy" id="133434"/>
    <lineage>
        <taxon>Eukaryota</taxon>
        <taxon>Metazoa</taxon>
        <taxon>Echinodermata</taxon>
        <taxon>Eleutherozoa</taxon>
        <taxon>Asterozoa</taxon>
        <taxon>Asteroidea</taxon>
        <taxon>Valvatacea</taxon>
        <taxon>Valvatida</taxon>
        <taxon>Acanthasteridae</taxon>
        <taxon>Acanthaster</taxon>
    </lineage>
</organism>
<dbReference type="InterPro" id="IPR019786">
    <property type="entry name" value="Zinc_finger_PHD-type_CS"/>
</dbReference>
<keyword evidence="11" id="KW-1185">Reference proteome</keyword>
<evidence type="ECO:0000256" key="9">
    <source>
        <dbReference type="SAM" id="MobiDB-lite"/>
    </source>
</evidence>
<evidence type="ECO:0000256" key="5">
    <source>
        <dbReference type="ARBA" id="ARBA00023015"/>
    </source>
</evidence>
<evidence type="ECO:0000256" key="7">
    <source>
        <dbReference type="ARBA" id="ARBA00023242"/>
    </source>
</evidence>
<dbReference type="CDD" id="cd22916">
    <property type="entry name" value="HFD_TAF3"/>
    <property type="match status" value="1"/>
</dbReference>
<dbReference type="SUPFAM" id="SSF57903">
    <property type="entry name" value="FYVE/PHD zinc finger"/>
    <property type="match status" value="1"/>
</dbReference>
<dbReference type="GO" id="GO:0005669">
    <property type="term" value="C:transcription factor TFIID complex"/>
    <property type="evidence" value="ECO:0007669"/>
    <property type="project" value="TreeGrafter"/>
</dbReference>
<feature type="region of interest" description="Disordered" evidence="9">
    <location>
        <begin position="349"/>
        <end position="409"/>
    </location>
</feature>
<dbReference type="Gene3D" id="1.10.20.10">
    <property type="entry name" value="Histone, subunit A"/>
    <property type="match status" value="1"/>
</dbReference>
<gene>
    <name evidence="12 13" type="primary">LOC110974281</name>
</gene>
<comment type="subcellular location">
    <subcellularLocation>
        <location evidence="1">Nucleus</location>
    </subcellularLocation>
</comment>
<evidence type="ECO:0000256" key="3">
    <source>
        <dbReference type="ARBA" id="ARBA00022771"/>
    </source>
</evidence>
<dbReference type="InterPro" id="IPR011011">
    <property type="entry name" value="Znf_FYVE_PHD"/>
</dbReference>
<dbReference type="InterPro" id="IPR009072">
    <property type="entry name" value="Histone-fold"/>
</dbReference>
<evidence type="ECO:0000256" key="8">
    <source>
        <dbReference type="PROSITE-ProRule" id="PRU00146"/>
    </source>
</evidence>
<feature type="region of interest" description="Disordered" evidence="9">
    <location>
        <begin position="520"/>
        <end position="871"/>
    </location>
</feature>
<dbReference type="CDD" id="cd15522">
    <property type="entry name" value="PHD_TAF3"/>
    <property type="match status" value="1"/>
</dbReference>
<feature type="region of interest" description="Disordered" evidence="9">
    <location>
        <begin position="884"/>
        <end position="948"/>
    </location>
</feature>
<dbReference type="InterPro" id="IPR001965">
    <property type="entry name" value="Znf_PHD"/>
</dbReference>
<evidence type="ECO:0000313" key="13">
    <source>
        <dbReference type="RefSeq" id="XP_022081510.1"/>
    </source>
</evidence>
<keyword evidence="5" id="KW-0805">Transcription regulation</keyword>
<dbReference type="RefSeq" id="XP_022081509.1">
    <property type="nucleotide sequence ID" value="XM_022225817.1"/>
</dbReference>
<dbReference type="PANTHER" id="PTHR46452:SF1">
    <property type="entry name" value="TRANSCRIPTION INITIATION FACTOR TFIID SUBUNIT 3"/>
    <property type="match status" value="1"/>
</dbReference>
<dbReference type="InterPro" id="IPR006565">
    <property type="entry name" value="BTP"/>
</dbReference>
<feature type="compositionally biased region" description="Pro residues" evidence="9">
    <location>
        <begin position="852"/>
        <end position="865"/>
    </location>
</feature>
<dbReference type="OMA" id="ENIHMRQ"/>
<dbReference type="KEGG" id="aplc:110974281"/>
<evidence type="ECO:0000313" key="12">
    <source>
        <dbReference type="RefSeq" id="XP_022081509.1"/>
    </source>
</evidence>
<dbReference type="PROSITE" id="PS50016">
    <property type="entry name" value="ZF_PHD_2"/>
    <property type="match status" value="1"/>
</dbReference>
<feature type="compositionally biased region" description="Basic residues" evidence="9">
    <location>
        <begin position="820"/>
        <end position="830"/>
    </location>
</feature>
<dbReference type="OrthoDB" id="436852at2759"/>
<reference evidence="12 13" key="1">
    <citation type="submission" date="2025-04" db="UniProtKB">
        <authorList>
            <consortium name="RefSeq"/>
        </authorList>
    </citation>
    <scope>IDENTIFICATION</scope>
</reference>
<dbReference type="InterPro" id="IPR013083">
    <property type="entry name" value="Znf_RING/FYVE/PHD"/>
</dbReference>
<dbReference type="Pfam" id="PF07524">
    <property type="entry name" value="Bromo_TP"/>
    <property type="match status" value="1"/>
</dbReference>
<evidence type="ECO:0000256" key="6">
    <source>
        <dbReference type="ARBA" id="ARBA00023163"/>
    </source>
</evidence>
<evidence type="ECO:0000256" key="2">
    <source>
        <dbReference type="ARBA" id="ARBA00022723"/>
    </source>
</evidence>
<feature type="domain" description="PHD-type" evidence="10">
    <location>
        <begin position="966"/>
        <end position="1015"/>
    </location>
</feature>
<protein>
    <submittedName>
        <fullName evidence="12 13">Transcription initiation factor TFIID subunit 3-like</fullName>
    </submittedName>
</protein>
<accession>A0A8B7XL27</accession>
<keyword evidence="3 8" id="KW-0863">Zinc-finger</keyword>
<proteinExistence type="predicted"/>
<feature type="compositionally biased region" description="Pro residues" evidence="9">
    <location>
        <begin position="834"/>
        <end position="844"/>
    </location>
</feature>
<dbReference type="GO" id="GO:0008270">
    <property type="term" value="F:zinc ion binding"/>
    <property type="evidence" value="ECO:0007669"/>
    <property type="project" value="UniProtKB-KW"/>
</dbReference>
<feature type="compositionally biased region" description="Basic residues" evidence="9">
    <location>
        <begin position="570"/>
        <end position="595"/>
    </location>
</feature>
<sequence length="1025" mass="110790">MVEEYCRSLLKVAVAQLCQGLGWHAIHTTPCDLLTDVLQRYLEHLARHSHRYAEQYGRTDPNLDDVGLAFSHMQVRLNELETYLKEVEPIPFAHPLPTFPVPKKNNLQIPQPGSRDCRERLEYIPEHMPPLVDIAGEFGEGLDAMDVSHSSRASLDGDSYEPHTPLLSPTSPRGEKRELLSPSTDYFAFKRLRMMEDGNPRELTALSMGVNGEITPKREGRLPVATTPPQKQLLERRGSVTTVPLSRTDSKPDGLLTKVPKSPSSSLGTDTKVSKGKGITPPKPKPKSPKHLFFSPGGTPSVFQVKPKSPAVVIMDKVKELMPSGSKNIKVVGPNIGTLLITTKKNVETPALPAGKNSDDNDKSPSPKKPSALDVYDFEDEDTKPRPSKTFDPCGELPDPSKAVLPSATLIRDEEEEVLASAASIEDTIESVISKMARGGVSSKSSKKNGKDGDRERAKEKGKDKSKDRGKDKSVEKGKGGLLDMANKSNQEKSSGKGHSLPPKLLFKNAWRESEGAITSAIKVGTSPGLAPKLLIKTADPKDKSKDKKDHKLKKSGDEKSSSGKESKKERSKRKKEQLKKEKLKKKKLEKKRRMRELASKAASSSSGEAQADPLKQPTIAKLNIITTNPKSLKVRVVSQSDSPASSPGRDKSSGKLQKDKACLKKKRKEKERKAKIKAAKDSLKKAKQKEGTKNPKKKEEGAQNPSEEPPEKVAKLTVPKLMLKIGSASSSGETTKIIIKKQPEKPKPPPLRVRTPSPSSSSSSSSPSPSPSPPPRRKSPSPSPPPRSPSPSPCPSPSPVSPVPTNPPPKKTPAAKKAPPSKRASHQKKAPAASPPGSPPLVPAKPHSVPKSPPSPPRSPPPPKVAVTVPPVRKAASKAFSAIAKPTKVAQPVSPGAAQPQAPFKGISVPTKASLKAPVEKPSTSKGSKASQKAPATPPPSGGTAQRSVILETVGTVMSDTGEKIWICPNCKLPDDGSAMIGCDTCDDWYHWPCVGIKEEPKEDNWYCPRCRVPKKKKGKKKYR</sequence>
<dbReference type="PANTHER" id="PTHR46452">
    <property type="entry name" value="TRANSCRIPTION INITIATION FACTOR TFIID SUBUNIT 3"/>
    <property type="match status" value="1"/>
</dbReference>
<evidence type="ECO:0000256" key="1">
    <source>
        <dbReference type="ARBA" id="ARBA00004123"/>
    </source>
</evidence>
<dbReference type="CTD" id="83860"/>
<dbReference type="PROSITE" id="PS01359">
    <property type="entry name" value="ZF_PHD_1"/>
    <property type="match status" value="1"/>
</dbReference>
<dbReference type="SMART" id="SM00249">
    <property type="entry name" value="PHD"/>
    <property type="match status" value="1"/>
</dbReference>
<feature type="compositionally biased region" description="Low complexity" evidence="9">
    <location>
        <begin position="753"/>
        <end position="768"/>
    </location>
</feature>
<dbReference type="SMART" id="SM00576">
    <property type="entry name" value="BTP"/>
    <property type="match status" value="1"/>
</dbReference>
<dbReference type="InterPro" id="IPR019787">
    <property type="entry name" value="Znf_PHD-finger"/>
</dbReference>
<dbReference type="Proteomes" id="UP000694845">
    <property type="component" value="Unplaced"/>
</dbReference>
<dbReference type="RefSeq" id="XP_022081510.1">
    <property type="nucleotide sequence ID" value="XM_022225818.1"/>
</dbReference>
<dbReference type="GeneID" id="110974281"/>
<dbReference type="GO" id="GO:0002039">
    <property type="term" value="F:p53 binding"/>
    <property type="evidence" value="ECO:0007669"/>
    <property type="project" value="TreeGrafter"/>
</dbReference>
<feature type="compositionally biased region" description="Pro residues" evidence="9">
    <location>
        <begin position="782"/>
        <end position="812"/>
    </location>
</feature>
<evidence type="ECO:0000256" key="4">
    <source>
        <dbReference type="ARBA" id="ARBA00022833"/>
    </source>
</evidence>
<feature type="region of interest" description="Disordered" evidence="9">
    <location>
        <begin position="435"/>
        <end position="507"/>
    </location>
</feature>
<keyword evidence="4" id="KW-0862">Zinc</keyword>
<keyword evidence="2" id="KW-0479">Metal-binding</keyword>
<evidence type="ECO:0000259" key="10">
    <source>
        <dbReference type="PROSITE" id="PS50016"/>
    </source>
</evidence>
<dbReference type="GO" id="GO:0045944">
    <property type="term" value="P:positive regulation of transcription by RNA polymerase II"/>
    <property type="evidence" value="ECO:0007669"/>
    <property type="project" value="TreeGrafter"/>
</dbReference>
<dbReference type="Gene3D" id="3.30.40.10">
    <property type="entry name" value="Zinc/RING finger domain, C3HC4 (zinc finger)"/>
    <property type="match status" value="1"/>
</dbReference>
<keyword evidence="7" id="KW-0539">Nucleus</keyword>
<dbReference type="GO" id="GO:0046982">
    <property type="term" value="F:protein heterodimerization activity"/>
    <property type="evidence" value="ECO:0007669"/>
    <property type="project" value="InterPro"/>
</dbReference>
<feature type="compositionally biased region" description="Basic and acidic residues" evidence="9">
    <location>
        <begin position="649"/>
        <end position="663"/>
    </location>
</feature>
<feature type="compositionally biased region" description="Basic and acidic residues" evidence="9">
    <location>
        <begin position="539"/>
        <end position="569"/>
    </location>
</feature>
<dbReference type="AlphaFoldDB" id="A0A8B7XL27"/>
<feature type="compositionally biased region" description="Basic and acidic residues" evidence="9">
    <location>
        <begin position="449"/>
        <end position="479"/>
    </location>
</feature>
<dbReference type="Pfam" id="PF00628">
    <property type="entry name" value="PHD"/>
    <property type="match status" value="1"/>
</dbReference>
<feature type="compositionally biased region" description="Basic residues" evidence="9">
    <location>
        <begin position="664"/>
        <end position="678"/>
    </location>
</feature>
<name>A0A8B7XL27_ACAPL</name>
<feature type="compositionally biased region" description="Polar residues" evidence="9">
    <location>
        <begin position="262"/>
        <end position="271"/>
    </location>
</feature>
<feature type="compositionally biased region" description="Basic and acidic residues" evidence="9">
    <location>
        <begin position="679"/>
        <end position="702"/>
    </location>
</feature>
<feature type="compositionally biased region" description="Polar residues" evidence="9">
    <location>
        <begin position="923"/>
        <end position="932"/>
    </location>
</feature>